<reference evidence="1" key="2">
    <citation type="submission" date="2014-06" db="EMBL/GenBank/DDBJ databases">
        <title>Draft genome sequence of Clostridium spiroforme (DSM 1552).</title>
        <authorList>
            <person name="Sudarsanam P."/>
            <person name="Ley R."/>
            <person name="Guruge J."/>
            <person name="Turnbaugh P.J."/>
            <person name="Mahowald M."/>
            <person name="Liep D."/>
            <person name="Gordon J."/>
        </authorList>
    </citation>
    <scope>NUCLEOTIDE SEQUENCE</scope>
    <source>
        <strain evidence="1">DSM 1552</strain>
    </source>
</reference>
<evidence type="ECO:0000313" key="1">
    <source>
        <dbReference type="EMBL" id="EDS74443.1"/>
    </source>
</evidence>
<keyword evidence="2" id="KW-1185">Reference proteome</keyword>
<sequence length="45" mass="5517">MLFNSFSHFLRSIDKVIFYIDVYKVEIFTFTLNNFNYINNTIFIN</sequence>
<reference evidence="1" key="1">
    <citation type="submission" date="2008-02" db="EMBL/GenBank/DDBJ databases">
        <authorList>
            <person name="Fulton L."/>
            <person name="Clifton S."/>
            <person name="Fulton B."/>
            <person name="Xu J."/>
            <person name="Minx P."/>
            <person name="Pepin K.H."/>
            <person name="Johnson M."/>
            <person name="Thiruvilangam P."/>
            <person name="Bhonagiri V."/>
            <person name="Nash W.E."/>
            <person name="Mardis E.R."/>
            <person name="Wilson R.K."/>
        </authorList>
    </citation>
    <scope>NUCLEOTIDE SEQUENCE [LARGE SCALE GENOMIC DNA]</scope>
    <source>
        <strain evidence="1">DSM 1552</strain>
    </source>
</reference>
<dbReference type="AlphaFoldDB" id="B1C459"/>
<evidence type="ECO:0000313" key="2">
    <source>
        <dbReference type="Proteomes" id="UP000004910"/>
    </source>
</evidence>
<organism evidence="1 2">
    <name type="scientific">Thomasclavelia spiroformis DSM 1552</name>
    <dbReference type="NCBI Taxonomy" id="428126"/>
    <lineage>
        <taxon>Bacteria</taxon>
        <taxon>Bacillati</taxon>
        <taxon>Bacillota</taxon>
        <taxon>Erysipelotrichia</taxon>
        <taxon>Erysipelotrichales</taxon>
        <taxon>Coprobacillaceae</taxon>
        <taxon>Thomasclavelia</taxon>
    </lineage>
</organism>
<proteinExistence type="predicted"/>
<dbReference type="HOGENOM" id="CLU_3198244_0_0_9"/>
<dbReference type="Proteomes" id="UP000004910">
    <property type="component" value="Unassembled WGS sequence"/>
</dbReference>
<protein>
    <submittedName>
        <fullName evidence="1">Uncharacterized protein</fullName>
    </submittedName>
</protein>
<dbReference type="EMBL" id="ABIK02000014">
    <property type="protein sequence ID" value="EDS74443.1"/>
    <property type="molecule type" value="Genomic_DNA"/>
</dbReference>
<name>B1C459_9FIRM</name>
<comment type="caution">
    <text evidence="1">The sequence shown here is derived from an EMBL/GenBank/DDBJ whole genome shotgun (WGS) entry which is preliminary data.</text>
</comment>
<accession>B1C459</accession>
<gene>
    <name evidence="1" type="ORF">CLOSPI_02027</name>
</gene>